<keyword evidence="2" id="KW-1185">Reference proteome</keyword>
<dbReference type="OrthoDB" id="3207839at2"/>
<dbReference type="AlphaFoldDB" id="A0A7K0DBI1"/>
<evidence type="ECO:0000313" key="1">
    <source>
        <dbReference type="EMBL" id="MQY23146.1"/>
    </source>
</evidence>
<dbReference type="EMBL" id="WEGK01000017">
    <property type="protein sequence ID" value="MQY23146.1"/>
    <property type="molecule type" value="Genomic_DNA"/>
</dbReference>
<dbReference type="PANTHER" id="PTHR34613:SF1">
    <property type="entry name" value="SLL6017 PROTEIN"/>
    <property type="match status" value="1"/>
</dbReference>
<accession>A0A7K0DBI1</accession>
<dbReference type="PANTHER" id="PTHR34613">
    <property type="entry name" value="SLL0800 PROTEIN"/>
    <property type="match status" value="1"/>
</dbReference>
<dbReference type="RefSeq" id="WP_153414933.1">
    <property type="nucleotide sequence ID" value="NZ_WEGK01000017.1"/>
</dbReference>
<proteinExistence type="predicted"/>
<gene>
    <name evidence="1" type="ORF">NRB20_62730</name>
</gene>
<dbReference type="Proteomes" id="UP000438448">
    <property type="component" value="Unassembled WGS sequence"/>
</dbReference>
<name>A0A7K0DBI1_9NOCA</name>
<organism evidence="1 2">
    <name type="scientific">Nocardia macrotermitis</name>
    <dbReference type="NCBI Taxonomy" id="2585198"/>
    <lineage>
        <taxon>Bacteria</taxon>
        <taxon>Bacillati</taxon>
        <taxon>Actinomycetota</taxon>
        <taxon>Actinomycetes</taxon>
        <taxon>Mycobacteriales</taxon>
        <taxon>Nocardiaceae</taxon>
        <taxon>Nocardia</taxon>
    </lineage>
</organism>
<reference evidence="1 2" key="1">
    <citation type="submission" date="2019-10" db="EMBL/GenBank/DDBJ databases">
        <title>Nocardia macrotermitis sp. nov. and Nocardia aurantia sp. nov., isolated from the gut of fungus growing-termite Macrotermes natalensis.</title>
        <authorList>
            <person name="Benndorf R."/>
            <person name="Schwitalla J."/>
            <person name="Martin K."/>
            <person name="De Beer W."/>
            <person name="Kaster A.-K."/>
            <person name="Vollmers J."/>
            <person name="Poulsen M."/>
            <person name="Beemelmanns C."/>
        </authorList>
    </citation>
    <scope>NUCLEOTIDE SEQUENCE [LARGE SCALE GENOMIC DNA]</scope>
    <source>
        <strain evidence="1 2">RB20</strain>
    </source>
</reference>
<protein>
    <submittedName>
        <fullName evidence="1">Uncharacterized protein</fullName>
    </submittedName>
</protein>
<comment type="caution">
    <text evidence="1">The sequence shown here is derived from an EMBL/GenBank/DDBJ whole genome shotgun (WGS) entry which is preliminary data.</text>
</comment>
<evidence type="ECO:0000313" key="2">
    <source>
        <dbReference type="Proteomes" id="UP000438448"/>
    </source>
</evidence>
<sequence length="287" mass="31459">MPSVLHEAVADLFRQRPRLAADLLALSDACVVPEFDHARLESGDFPDIDPTEYRADAVVALTSGNSPVLAAVIEVQLRPDPEKEWSWPVYLTTLRARLRCPTVLLVLCADDRTAARCRRPLLLAPGCTLVPVVFGPADVPVITDPAQVGENPELAVLSAVAHRNHPDREQILTVFAAEMVDVANGQMYIDLVLAILPRAARKLLETLMATGTYQYKSEFARRYYAEGEAKGEAKGEASALLTILRARQLPVPEEVEHEVLSCSDVDLLNSWVKRAATAATIAEVFEK</sequence>